<evidence type="ECO:0000313" key="3">
    <source>
        <dbReference type="Proteomes" id="UP001432161"/>
    </source>
</evidence>
<feature type="region of interest" description="Disordered" evidence="1">
    <location>
        <begin position="374"/>
        <end position="397"/>
    </location>
</feature>
<dbReference type="EMBL" id="CP108330">
    <property type="protein sequence ID" value="WUR37225.1"/>
    <property type="molecule type" value="Genomic_DNA"/>
</dbReference>
<evidence type="ECO:0000256" key="1">
    <source>
        <dbReference type="SAM" id="MobiDB-lite"/>
    </source>
</evidence>
<reference evidence="2" key="1">
    <citation type="submission" date="2022-10" db="EMBL/GenBank/DDBJ databases">
        <title>The complete genomes of actinobacterial strains from the NBC collection.</title>
        <authorList>
            <person name="Joergensen T.S."/>
            <person name="Alvarez Arevalo M."/>
            <person name="Sterndorff E.B."/>
            <person name="Faurdal D."/>
            <person name="Vuksanovic O."/>
            <person name="Mourched A.-S."/>
            <person name="Charusanti P."/>
            <person name="Shaw S."/>
            <person name="Blin K."/>
            <person name="Weber T."/>
        </authorList>
    </citation>
    <scope>NUCLEOTIDE SEQUENCE</scope>
    <source>
        <strain evidence="2">NBC_00489</strain>
    </source>
</reference>
<accession>A0ABZ1UZQ8</accession>
<organism evidence="2 3">
    <name type="scientific">Streptomyces griseoaurantiacus</name>
    <dbReference type="NCBI Taxonomy" id="68213"/>
    <lineage>
        <taxon>Bacteria</taxon>
        <taxon>Bacillati</taxon>
        <taxon>Actinomycetota</taxon>
        <taxon>Actinomycetes</taxon>
        <taxon>Kitasatosporales</taxon>
        <taxon>Streptomycetaceae</taxon>
        <taxon>Streptomyces</taxon>
        <taxon>Streptomyces aurantiacus group</taxon>
    </lineage>
</organism>
<protein>
    <submittedName>
        <fullName evidence="2">Uncharacterized protein</fullName>
    </submittedName>
</protein>
<proteinExistence type="predicted"/>
<name>A0ABZ1UZQ8_9ACTN</name>
<gene>
    <name evidence="2" type="ORF">OHN36_08520</name>
</gene>
<evidence type="ECO:0000313" key="2">
    <source>
        <dbReference type="EMBL" id="WUR37225.1"/>
    </source>
</evidence>
<keyword evidence="3" id="KW-1185">Reference proteome</keyword>
<dbReference type="Proteomes" id="UP001432161">
    <property type="component" value="Chromosome"/>
</dbReference>
<sequence length="397" mass="42769">MARLEFAEGAYVRLRVPLPADDADAGREVLTDIDVLSIDIDSRLRISRSSMECKSGKGQSGEPNTIVWLAGFRQLLELDRVTLVRQSVSPRGQSLARKLGIVVMDEATVSRREKAHAWLPERFAHLDGPACSAAEARTDTQLKGMPGIPAALARFLRGGSLLADSPALLRGVQAFGSAVEQQGVLPDPAASVLAGHSLIAVLLAALQDAGRLDEVPERLLRRRLQSALTVGDPDDSYVLPMLERADAFIRHVQDRTHKAYVAAGADPIRIDYPSLRDAVATPPAYLNDYLDLVERLRANPQIARELLQVAELACFDALLGDSAWKAKSFTHLFTTEHKGLLLVGLRCLSRIAGAQVASALKGLQDLPFEASSGLVPDRGEPAGQEALFQPDGSKGAT</sequence>